<evidence type="ECO:0000256" key="7">
    <source>
        <dbReference type="SAM" id="Phobius"/>
    </source>
</evidence>
<evidence type="ECO:0000256" key="1">
    <source>
        <dbReference type="ARBA" id="ARBA00004162"/>
    </source>
</evidence>
<dbReference type="InterPro" id="IPR052027">
    <property type="entry name" value="PspC"/>
</dbReference>
<name>A0A329NFD7_9LACT</name>
<evidence type="ECO:0000313" key="9">
    <source>
        <dbReference type="EMBL" id="QPS02337.1"/>
    </source>
</evidence>
<keyword evidence="3 7" id="KW-0812">Transmembrane</keyword>
<feature type="transmembrane region" description="Helical" evidence="7">
    <location>
        <begin position="46"/>
        <end position="65"/>
    </location>
</feature>
<dbReference type="Proteomes" id="UP000594771">
    <property type="component" value="Chromosome"/>
</dbReference>
<feature type="transmembrane region" description="Helical" evidence="7">
    <location>
        <begin position="20"/>
        <end position="40"/>
    </location>
</feature>
<protein>
    <submittedName>
        <fullName evidence="9">PspC domain-containing protein</fullName>
    </submittedName>
</protein>
<evidence type="ECO:0000256" key="4">
    <source>
        <dbReference type="ARBA" id="ARBA00022989"/>
    </source>
</evidence>
<proteinExistence type="predicted"/>
<gene>
    <name evidence="9" type="ORF">I6G68_02245</name>
</gene>
<evidence type="ECO:0000259" key="8">
    <source>
        <dbReference type="Pfam" id="PF04024"/>
    </source>
</evidence>
<comment type="subcellular location">
    <subcellularLocation>
        <location evidence="1">Cell membrane</location>
        <topology evidence="1">Single-pass membrane protein</topology>
    </subcellularLocation>
</comment>
<dbReference type="PANTHER" id="PTHR33885">
    <property type="entry name" value="PHAGE SHOCK PROTEIN C"/>
    <property type="match status" value="1"/>
</dbReference>
<dbReference type="AlphaFoldDB" id="A0A329NFD7"/>
<accession>A0A329NFD7</accession>
<dbReference type="OrthoDB" id="9815286at2"/>
<keyword evidence="4 7" id="KW-1133">Transmembrane helix</keyword>
<evidence type="ECO:0000313" key="10">
    <source>
        <dbReference type="Proteomes" id="UP000594771"/>
    </source>
</evidence>
<dbReference type="InterPro" id="IPR007168">
    <property type="entry name" value="Phageshock_PspC_N"/>
</dbReference>
<sequence length="125" mass="14510">MKIRRDFMKALKRSLTNRVFAGVCGGFADYFGISAVWLRIAFAVALFTPLRYLAIFIYLSLMVLIPNESVINFKRTFFGGGQGARQRTNPRQEAYSQREDDVEPVYRELNKRQIKEVEKVKVDHD</sequence>
<evidence type="ECO:0000256" key="6">
    <source>
        <dbReference type="SAM" id="MobiDB-lite"/>
    </source>
</evidence>
<evidence type="ECO:0000256" key="5">
    <source>
        <dbReference type="ARBA" id="ARBA00023136"/>
    </source>
</evidence>
<dbReference type="Pfam" id="PF04024">
    <property type="entry name" value="PspC"/>
    <property type="match status" value="1"/>
</dbReference>
<organism evidence="9 10">
    <name type="scientific">Aerococcus urinae</name>
    <dbReference type="NCBI Taxonomy" id="1376"/>
    <lineage>
        <taxon>Bacteria</taxon>
        <taxon>Bacillati</taxon>
        <taxon>Bacillota</taxon>
        <taxon>Bacilli</taxon>
        <taxon>Lactobacillales</taxon>
        <taxon>Aerococcaceae</taxon>
        <taxon>Aerococcus</taxon>
    </lineage>
</organism>
<reference evidence="9 10" key="1">
    <citation type="submission" date="2020-12" db="EMBL/GenBank/DDBJ databases">
        <title>FDA dAtabase for Regulatory Grade micrObial Sequences (FDA-ARGOS): Supporting development and validation of Infectious Disease Dx tests.</title>
        <authorList>
            <person name="Sproer C."/>
            <person name="Gronow S."/>
            <person name="Severitt S."/>
            <person name="Schroder I."/>
            <person name="Tallon L."/>
            <person name="Sadzewicz L."/>
            <person name="Zhao X."/>
            <person name="Boylan J."/>
            <person name="Ott S."/>
            <person name="Bowen H."/>
            <person name="Vavikolanu K."/>
            <person name="Mehta A."/>
            <person name="Aluvathingal J."/>
            <person name="Nadendla S."/>
            <person name="Lowell S."/>
            <person name="Myers T."/>
            <person name="Yan Y."/>
            <person name="Sichtig H."/>
        </authorList>
    </citation>
    <scope>NUCLEOTIDE SEQUENCE [LARGE SCALE GENOMIC DNA]</scope>
    <source>
        <strain evidence="9 10">FDAARGOS_911</strain>
    </source>
</reference>
<feature type="region of interest" description="Disordered" evidence="6">
    <location>
        <begin position="80"/>
        <end position="101"/>
    </location>
</feature>
<keyword evidence="5 7" id="KW-0472">Membrane</keyword>
<keyword evidence="2" id="KW-1003">Cell membrane</keyword>
<dbReference type="EMBL" id="CP065662">
    <property type="protein sequence ID" value="QPS02337.1"/>
    <property type="molecule type" value="Genomic_DNA"/>
</dbReference>
<dbReference type="GO" id="GO:0005886">
    <property type="term" value="C:plasma membrane"/>
    <property type="evidence" value="ECO:0007669"/>
    <property type="project" value="UniProtKB-SubCell"/>
</dbReference>
<dbReference type="PANTHER" id="PTHR33885:SF3">
    <property type="entry name" value="PHAGE SHOCK PROTEIN C"/>
    <property type="match status" value="1"/>
</dbReference>
<evidence type="ECO:0000256" key="2">
    <source>
        <dbReference type="ARBA" id="ARBA00022475"/>
    </source>
</evidence>
<feature type="domain" description="Phage shock protein PspC N-terminal" evidence="8">
    <location>
        <begin position="9"/>
        <end position="68"/>
    </location>
</feature>
<feature type="compositionally biased region" description="Polar residues" evidence="6">
    <location>
        <begin position="85"/>
        <end position="95"/>
    </location>
</feature>
<evidence type="ECO:0000256" key="3">
    <source>
        <dbReference type="ARBA" id="ARBA00022692"/>
    </source>
</evidence>